<protein>
    <submittedName>
        <fullName evidence="6">Amino acid ABC transporter substrate-binding protein</fullName>
    </submittedName>
</protein>
<organism evidence="6 7">
    <name type="scientific">Limobrevibacterium gyesilva</name>
    <dbReference type="NCBI Taxonomy" id="2991712"/>
    <lineage>
        <taxon>Bacteria</taxon>
        <taxon>Pseudomonadati</taxon>
        <taxon>Pseudomonadota</taxon>
        <taxon>Alphaproteobacteria</taxon>
        <taxon>Acetobacterales</taxon>
        <taxon>Acetobacteraceae</taxon>
        <taxon>Limobrevibacterium</taxon>
    </lineage>
</organism>
<evidence type="ECO:0000256" key="3">
    <source>
        <dbReference type="ARBA" id="ARBA00022729"/>
    </source>
</evidence>
<dbReference type="EMBL" id="JAPDNT010000015">
    <property type="protein sequence ID" value="MCW3476124.1"/>
    <property type="molecule type" value="Genomic_DNA"/>
</dbReference>
<evidence type="ECO:0000256" key="4">
    <source>
        <dbReference type="SAM" id="SignalP"/>
    </source>
</evidence>
<dbReference type="Proteomes" id="UP001165679">
    <property type="component" value="Unassembled WGS sequence"/>
</dbReference>
<keyword evidence="2" id="KW-0813">Transport</keyword>
<dbReference type="CDD" id="cd13692">
    <property type="entry name" value="PBP2_BztA"/>
    <property type="match status" value="1"/>
</dbReference>
<dbReference type="SUPFAM" id="SSF53850">
    <property type="entry name" value="Periplasmic binding protein-like II"/>
    <property type="match status" value="1"/>
</dbReference>
<dbReference type="PANTHER" id="PTHR30085">
    <property type="entry name" value="AMINO ACID ABC TRANSPORTER PERMEASE"/>
    <property type="match status" value="1"/>
</dbReference>
<feature type="signal peptide" evidence="4">
    <location>
        <begin position="1"/>
        <end position="30"/>
    </location>
</feature>
<keyword evidence="7" id="KW-1185">Reference proteome</keyword>
<feature type="domain" description="Solute-binding protein family 3/N-terminal" evidence="5">
    <location>
        <begin position="48"/>
        <end position="277"/>
    </location>
</feature>
<proteinExistence type="inferred from homology"/>
<dbReference type="RefSeq" id="WP_264714873.1">
    <property type="nucleotide sequence ID" value="NZ_JAPDNT010000015.1"/>
</dbReference>
<reference evidence="6" key="2">
    <citation type="submission" date="2022-10" db="EMBL/GenBank/DDBJ databases">
        <authorList>
            <person name="Trinh H.N."/>
        </authorList>
    </citation>
    <scope>NUCLEOTIDE SEQUENCE</scope>
    <source>
        <strain evidence="6">RN2-1</strain>
    </source>
</reference>
<evidence type="ECO:0000259" key="5">
    <source>
        <dbReference type="SMART" id="SM00062"/>
    </source>
</evidence>
<feature type="chain" id="PRO_5041280596" evidence="4">
    <location>
        <begin position="31"/>
        <end position="352"/>
    </location>
</feature>
<dbReference type="InterPro" id="IPR001638">
    <property type="entry name" value="Solute-binding_3/MltF_N"/>
</dbReference>
<reference evidence="6" key="1">
    <citation type="submission" date="2022-09" db="EMBL/GenBank/DDBJ databases">
        <title>Rhodovastum sp. nov. RN2-1 isolated from soil in Seongnam, South Korea.</title>
        <authorList>
            <person name="Le N.T."/>
        </authorList>
    </citation>
    <scope>NUCLEOTIDE SEQUENCE</scope>
    <source>
        <strain evidence="6">RN2-1</strain>
    </source>
</reference>
<evidence type="ECO:0000313" key="6">
    <source>
        <dbReference type="EMBL" id="MCW3476124.1"/>
    </source>
</evidence>
<dbReference type="AlphaFoldDB" id="A0AA41YMB4"/>
<name>A0AA41YMB4_9PROT</name>
<comment type="caution">
    <text evidence="6">The sequence shown here is derived from an EMBL/GenBank/DDBJ whole genome shotgun (WGS) entry which is preliminary data.</text>
</comment>
<dbReference type="Gene3D" id="3.40.190.10">
    <property type="entry name" value="Periplasmic binding protein-like II"/>
    <property type="match status" value="2"/>
</dbReference>
<dbReference type="Pfam" id="PF00497">
    <property type="entry name" value="SBP_bac_3"/>
    <property type="match status" value="1"/>
</dbReference>
<evidence type="ECO:0000256" key="2">
    <source>
        <dbReference type="ARBA" id="ARBA00022448"/>
    </source>
</evidence>
<dbReference type="PANTHER" id="PTHR30085:SF7">
    <property type="entry name" value="AMINO-ACID ABC TRANSPORTER-BINDING PROTEIN YHDW-RELATED"/>
    <property type="match status" value="1"/>
</dbReference>
<comment type="similarity">
    <text evidence="1">Belongs to the bacterial solute-binding protein 3 family.</text>
</comment>
<dbReference type="SMART" id="SM00062">
    <property type="entry name" value="PBPb"/>
    <property type="match status" value="1"/>
</dbReference>
<dbReference type="InterPro" id="IPR051455">
    <property type="entry name" value="Bact_solute-bind_prot3"/>
</dbReference>
<gene>
    <name evidence="6" type="ORF">OL599_16215</name>
</gene>
<keyword evidence="3 4" id="KW-0732">Signal</keyword>
<dbReference type="GO" id="GO:0006865">
    <property type="term" value="P:amino acid transport"/>
    <property type="evidence" value="ECO:0007669"/>
    <property type="project" value="TreeGrafter"/>
</dbReference>
<accession>A0AA41YMB4</accession>
<sequence>MTVPALLLRAGRLALTVGVAIVTTAAIAHAQLAPPPGPTAENIKKRGALACGVDTGVPGFAAQDNTGKWKGLDIDYCRAIAAAVLGDPDKVRYTPTTAAARFTVLQAGEIDVLIRDSTLTFTRSNQLGLDEVAVNFYAGQGFLVRKSIGVQKAAELQGATICMITGATLELNIADFARSTGAKIGSLLFEKPEEAIAAMEAGRCDGYSDDSGSLAGMRSTLKNPSEWIIMPELISKEPLGIHARSGDPRWQKILFWLDTALKTAEEFGITQANADELRKTSKNPFILRLLGAEGDTGKQLGLDSDWAFRAIKATGNYGEIYDRHFGPNALNLPRGLNNLYNNGGMHYTLPFR</sequence>
<evidence type="ECO:0000313" key="7">
    <source>
        <dbReference type="Proteomes" id="UP001165679"/>
    </source>
</evidence>
<evidence type="ECO:0000256" key="1">
    <source>
        <dbReference type="ARBA" id="ARBA00010333"/>
    </source>
</evidence>